<dbReference type="OrthoDB" id="9797817at2"/>
<evidence type="ECO:0000259" key="7">
    <source>
        <dbReference type="Pfam" id="PF01029"/>
    </source>
</evidence>
<dbReference type="PANTHER" id="PTHR11078">
    <property type="entry name" value="N UTILIZATION SUBSTANCE PROTEIN B-RELATED"/>
    <property type="match status" value="1"/>
</dbReference>
<evidence type="ECO:0000313" key="9">
    <source>
        <dbReference type="Proteomes" id="UP000092498"/>
    </source>
</evidence>
<dbReference type="InterPro" id="IPR035926">
    <property type="entry name" value="NusB-like_sf"/>
</dbReference>
<dbReference type="STRING" id="1759059.ATE48_01125"/>
<dbReference type="SUPFAM" id="SSF48013">
    <property type="entry name" value="NusB-like"/>
    <property type="match status" value="1"/>
</dbReference>
<dbReference type="EMBL" id="CP013244">
    <property type="protein sequence ID" value="ANP44619.1"/>
    <property type="molecule type" value="Genomic_DNA"/>
</dbReference>
<keyword evidence="3 6" id="KW-0694">RNA-binding</keyword>
<dbReference type="RefSeq" id="WP_066767018.1">
    <property type="nucleotide sequence ID" value="NZ_CP013244.1"/>
</dbReference>
<accession>A0A1B1ADI7</accession>
<dbReference type="InParanoid" id="A0A1B1ADI7"/>
<reference evidence="8 9" key="1">
    <citation type="submission" date="2015-11" db="EMBL/GenBank/DDBJ databases">
        <title>Whole-Genome Sequence of Candidatus Oderbacter manganicum from the National Park Lower Oder Valley, Germany.</title>
        <authorList>
            <person name="Braun B."/>
            <person name="Liere K."/>
            <person name="Szewzyk U."/>
        </authorList>
    </citation>
    <scope>NUCLEOTIDE SEQUENCE [LARGE SCALE GENOMIC DNA]</scope>
    <source>
        <strain evidence="8 9">OTSz_A_272</strain>
    </source>
</reference>
<evidence type="ECO:0000256" key="2">
    <source>
        <dbReference type="ARBA" id="ARBA00022814"/>
    </source>
</evidence>
<keyword evidence="2 6" id="KW-0889">Transcription antitermination</keyword>
<proteinExistence type="inferred from homology"/>
<dbReference type="GO" id="GO:0003723">
    <property type="term" value="F:RNA binding"/>
    <property type="evidence" value="ECO:0007669"/>
    <property type="project" value="UniProtKB-UniRule"/>
</dbReference>
<dbReference type="AlphaFoldDB" id="A0A1B1ADI7"/>
<dbReference type="InterPro" id="IPR006027">
    <property type="entry name" value="NusB_RsmB_TIM44"/>
</dbReference>
<dbReference type="HAMAP" id="MF_00073">
    <property type="entry name" value="NusB"/>
    <property type="match status" value="1"/>
</dbReference>
<keyword evidence="4 6" id="KW-0805">Transcription regulation</keyword>
<organism evidence="8 9">
    <name type="scientific">Candidatus Viadribacter manganicus</name>
    <dbReference type="NCBI Taxonomy" id="1759059"/>
    <lineage>
        <taxon>Bacteria</taxon>
        <taxon>Pseudomonadati</taxon>
        <taxon>Pseudomonadota</taxon>
        <taxon>Alphaproteobacteria</taxon>
        <taxon>Hyphomonadales</taxon>
        <taxon>Hyphomonadaceae</taxon>
        <taxon>Candidatus Viadribacter</taxon>
    </lineage>
</organism>
<dbReference type="PANTHER" id="PTHR11078:SF3">
    <property type="entry name" value="ANTITERMINATION NUSB DOMAIN-CONTAINING PROTEIN"/>
    <property type="match status" value="1"/>
</dbReference>
<comment type="similarity">
    <text evidence="1 6">Belongs to the NusB family.</text>
</comment>
<dbReference type="GO" id="GO:0005829">
    <property type="term" value="C:cytosol"/>
    <property type="evidence" value="ECO:0007669"/>
    <property type="project" value="TreeGrafter"/>
</dbReference>
<dbReference type="GO" id="GO:0031564">
    <property type="term" value="P:transcription antitermination"/>
    <property type="evidence" value="ECO:0007669"/>
    <property type="project" value="UniProtKB-KW"/>
</dbReference>
<evidence type="ECO:0000256" key="1">
    <source>
        <dbReference type="ARBA" id="ARBA00005952"/>
    </source>
</evidence>
<feature type="domain" description="NusB/RsmB/TIM44" evidence="7">
    <location>
        <begin position="12"/>
        <end position="146"/>
    </location>
</feature>
<evidence type="ECO:0000256" key="3">
    <source>
        <dbReference type="ARBA" id="ARBA00022884"/>
    </source>
</evidence>
<evidence type="ECO:0000256" key="6">
    <source>
        <dbReference type="HAMAP-Rule" id="MF_00073"/>
    </source>
</evidence>
<dbReference type="NCBIfam" id="TIGR01951">
    <property type="entry name" value="nusB"/>
    <property type="match status" value="1"/>
</dbReference>
<dbReference type="GO" id="GO:0006353">
    <property type="term" value="P:DNA-templated transcription termination"/>
    <property type="evidence" value="ECO:0007669"/>
    <property type="project" value="UniProtKB-UniRule"/>
</dbReference>
<evidence type="ECO:0000256" key="5">
    <source>
        <dbReference type="ARBA" id="ARBA00023163"/>
    </source>
</evidence>
<dbReference type="KEGG" id="cbot:ATE48_01125"/>
<keyword evidence="9" id="KW-1185">Reference proteome</keyword>
<dbReference type="Gene3D" id="1.10.940.10">
    <property type="entry name" value="NusB-like"/>
    <property type="match status" value="1"/>
</dbReference>
<sequence length="155" mass="16888">MSAHNNLSRSIARLGTVQALYQMEVSGATTAEVIADFADGKLPRQTEASYTDSEGDLDLFKLLVEKAVDRQATYDRTIARHLGKGWRLERIDAVARAILRAGAAELEQRTDIPVAVVIDEYVEVAKAFFEGPEPGFINAALDAAARDLRPTEQGA</sequence>
<gene>
    <name evidence="6" type="primary">nusB</name>
    <name evidence="8" type="ORF">ATE48_01125</name>
</gene>
<dbReference type="InterPro" id="IPR011605">
    <property type="entry name" value="NusB_fam"/>
</dbReference>
<comment type="function">
    <text evidence="6">Involved in transcription antitermination. Required for transcription of ribosomal RNA (rRNA) genes. Binds specifically to the boxA antiterminator sequence of the ribosomal RNA (rrn) operons.</text>
</comment>
<dbReference type="Pfam" id="PF01029">
    <property type="entry name" value="NusB"/>
    <property type="match status" value="1"/>
</dbReference>
<dbReference type="FunCoup" id="A0A1B1ADI7">
    <property type="interactions" value="332"/>
</dbReference>
<protein>
    <recommendedName>
        <fullName evidence="6">Transcription antitermination protein NusB</fullName>
    </recommendedName>
    <alternativeName>
        <fullName evidence="6">Antitermination factor NusB</fullName>
    </alternativeName>
</protein>
<name>A0A1B1ADI7_9PROT</name>
<keyword evidence="5 6" id="KW-0804">Transcription</keyword>
<evidence type="ECO:0000256" key="4">
    <source>
        <dbReference type="ARBA" id="ARBA00023015"/>
    </source>
</evidence>
<evidence type="ECO:0000313" key="8">
    <source>
        <dbReference type="EMBL" id="ANP44619.1"/>
    </source>
</evidence>
<dbReference type="Proteomes" id="UP000092498">
    <property type="component" value="Chromosome"/>
</dbReference>